<accession>A0ABC9WZL8</accession>
<dbReference type="AlphaFoldDB" id="A0ABC9WZL8"/>
<sequence length="180" mass="19913">MVASQKTHIPAVPWGMKQISGVGAGLETTQNITRRVSPPSCSNSTDNREERLGLRSHGSGLWRVCVRQEEPCAGVHNYYPAKEREGSFRQWKQRWDKTVLALGMIAGIMESAVELGKARNWTAQLMQLEAVVNFYWEVTLACSTAPSTAAVPSTEVTRVAEDLKESLVHPRLCFTVPGVM</sequence>
<comment type="caution">
    <text evidence="1">The sequence shown here is derived from an EMBL/GenBank/DDBJ whole genome shotgun (WGS) entry which is preliminary data.</text>
</comment>
<name>A0ABC9WZL8_GRUJA</name>
<dbReference type="Proteomes" id="UP001623348">
    <property type="component" value="Unassembled WGS sequence"/>
</dbReference>
<evidence type="ECO:0000313" key="2">
    <source>
        <dbReference type="Proteomes" id="UP001623348"/>
    </source>
</evidence>
<protein>
    <submittedName>
        <fullName evidence="1">Uncharacterized protein</fullName>
    </submittedName>
</protein>
<dbReference type="EMBL" id="BAAFJT010000005">
    <property type="protein sequence ID" value="GAB0190756.1"/>
    <property type="molecule type" value="Genomic_DNA"/>
</dbReference>
<reference evidence="1 2" key="1">
    <citation type="submission" date="2024-06" db="EMBL/GenBank/DDBJ databases">
        <title>The draft genome of Grus japonensis, version 3.</title>
        <authorList>
            <person name="Nabeshima K."/>
            <person name="Suzuki S."/>
            <person name="Onuma M."/>
        </authorList>
    </citation>
    <scope>NUCLEOTIDE SEQUENCE [LARGE SCALE GENOMIC DNA]</scope>
    <source>
        <strain evidence="1 2">451A</strain>
    </source>
</reference>
<gene>
    <name evidence="1" type="ORF">GRJ2_001540900</name>
</gene>
<organism evidence="1 2">
    <name type="scientific">Grus japonensis</name>
    <name type="common">Japanese crane</name>
    <name type="synonym">Red-crowned crane</name>
    <dbReference type="NCBI Taxonomy" id="30415"/>
    <lineage>
        <taxon>Eukaryota</taxon>
        <taxon>Metazoa</taxon>
        <taxon>Chordata</taxon>
        <taxon>Craniata</taxon>
        <taxon>Vertebrata</taxon>
        <taxon>Euteleostomi</taxon>
        <taxon>Archelosauria</taxon>
        <taxon>Archosauria</taxon>
        <taxon>Dinosauria</taxon>
        <taxon>Saurischia</taxon>
        <taxon>Theropoda</taxon>
        <taxon>Coelurosauria</taxon>
        <taxon>Aves</taxon>
        <taxon>Neognathae</taxon>
        <taxon>Neoaves</taxon>
        <taxon>Gruiformes</taxon>
        <taxon>Gruidae</taxon>
        <taxon>Grus</taxon>
    </lineage>
</organism>
<proteinExistence type="predicted"/>
<evidence type="ECO:0000313" key="1">
    <source>
        <dbReference type="EMBL" id="GAB0190756.1"/>
    </source>
</evidence>
<keyword evidence="2" id="KW-1185">Reference proteome</keyword>